<keyword evidence="1" id="KW-0812">Transmembrane</keyword>
<dbReference type="AlphaFoldDB" id="A0A953LVP0"/>
<organism evidence="2 3">
    <name type="scientific">Candidatus Nitrobium versatile</name>
    <dbReference type="NCBI Taxonomy" id="2884831"/>
    <lineage>
        <taxon>Bacteria</taxon>
        <taxon>Pseudomonadati</taxon>
        <taxon>Nitrospirota</taxon>
        <taxon>Nitrospiria</taxon>
        <taxon>Nitrospirales</taxon>
        <taxon>Nitrospiraceae</taxon>
        <taxon>Candidatus Nitrobium</taxon>
    </lineage>
</organism>
<dbReference type="EMBL" id="JAIOIV010000018">
    <property type="protein sequence ID" value="MBZ0155071.1"/>
    <property type="molecule type" value="Genomic_DNA"/>
</dbReference>
<proteinExistence type="predicted"/>
<accession>A0A953LVP0</accession>
<comment type="caution">
    <text evidence="2">The sequence shown here is derived from an EMBL/GenBank/DDBJ whole genome shotgun (WGS) entry which is preliminary data.</text>
</comment>
<reference evidence="2" key="2">
    <citation type="submission" date="2021-08" db="EMBL/GenBank/DDBJ databases">
        <authorList>
            <person name="Dalcin Martins P."/>
        </authorList>
    </citation>
    <scope>NUCLEOTIDE SEQUENCE</scope>
    <source>
        <strain evidence="2">MAG_39</strain>
    </source>
</reference>
<evidence type="ECO:0000313" key="3">
    <source>
        <dbReference type="Proteomes" id="UP000705867"/>
    </source>
</evidence>
<gene>
    <name evidence="2" type="ORF">K8I29_02515</name>
</gene>
<feature type="transmembrane region" description="Helical" evidence="1">
    <location>
        <begin position="12"/>
        <end position="31"/>
    </location>
</feature>
<sequence>MKSATLKRYRIPFLVTGIVLALVFLDFFVGYRQDKILEERKAQKKRVERLAWYLERTNIEDIFYTGEGGRYTMKLKYENVRPDEEMWIMVFSIKAFVQVGTLWRELSVNDMRMKRGDYSVERLKDPLTMTVTFDMPFTDYQELMPGYMHMKINNLSYISAEAVAKEDIIEKNEDVFIYVSTEKKKGKVKTLLR</sequence>
<protein>
    <submittedName>
        <fullName evidence="2">Uncharacterized protein</fullName>
    </submittedName>
</protein>
<evidence type="ECO:0000256" key="1">
    <source>
        <dbReference type="SAM" id="Phobius"/>
    </source>
</evidence>
<reference evidence="2" key="1">
    <citation type="journal article" date="2021" name="bioRxiv">
        <title>Unraveling nitrogen, sulfur and carbon metabolic pathways and microbial community transcriptional responses to substrate deprivation and toxicity stresses in a bioreactor mimicking anoxic brackish coastal sediment conditions.</title>
        <authorList>
            <person name="Martins P.D."/>
            <person name="Echeveste M.J."/>
            <person name="Arshad A."/>
            <person name="Kurth J."/>
            <person name="Ouboter H."/>
            <person name="Jetten M.S.M."/>
            <person name="Welte C.U."/>
        </authorList>
    </citation>
    <scope>NUCLEOTIDE SEQUENCE</scope>
    <source>
        <strain evidence="2">MAG_39</strain>
    </source>
</reference>
<keyword evidence="1" id="KW-0472">Membrane</keyword>
<evidence type="ECO:0000313" key="2">
    <source>
        <dbReference type="EMBL" id="MBZ0155071.1"/>
    </source>
</evidence>
<dbReference type="Proteomes" id="UP000705867">
    <property type="component" value="Unassembled WGS sequence"/>
</dbReference>
<name>A0A953LVP0_9BACT</name>
<keyword evidence="1" id="KW-1133">Transmembrane helix</keyword>